<dbReference type="RefSeq" id="WP_148912866.1">
    <property type="nucleotide sequence ID" value="NZ_VSZS01000047.1"/>
</dbReference>
<dbReference type="InterPro" id="IPR016162">
    <property type="entry name" value="Ald_DH_N"/>
</dbReference>
<sequence length="481" mass="51038">MTDKKYPDTQLFIDGTWRGGVEGKTIAVLDPATGEEIGRLAHATKADLDAALDAVDRGFKVWSVTSAYERSKVMRKAGDLLRERAGAIAETMTREQGKPLAEAKGEVLAAADVIDWFAEEARRTYGQIIPARAPGVTQMAIKLPVGPVAAFTPWNFPINQVVRKLSAAVAAGCSIIVKAPEETPASPAELIRCFVDAGIPAGVVNLVYGVPAEISEYLIPHPVIQKISFTGSTPVGKQLAALAAQHMKLSTMELGGHAPAIIFADANLEKAVKVMAGSKFRNAGQVCVSPTRFLVQDSVYDKVVSAFTEASKAIKVGNGMEEGVQMGPLANERRIPALEALINDAIEHGAELKTGGRRIGNKGNFFEPTVLSNVPTQARIMNEEPFGPVAVFSPFSTLDDVINEANRLPFGLASYAFTGSADTAQQLGTRIEAGMTTINHNGLALPEVPFGGIKDSGYGTEGGSEAINAYLVTKFVTQMSA</sequence>
<evidence type="ECO:0000313" key="4">
    <source>
        <dbReference type="EMBL" id="TYR36377.1"/>
    </source>
</evidence>
<feature type="domain" description="Aldehyde dehydrogenase" evidence="3">
    <location>
        <begin position="22"/>
        <end position="476"/>
    </location>
</feature>
<dbReference type="InterPro" id="IPR016161">
    <property type="entry name" value="Ald_DH/histidinol_DH"/>
</dbReference>
<reference evidence="4 5" key="1">
    <citation type="submission" date="2019-08" db="EMBL/GenBank/DDBJ databases">
        <authorList>
            <person name="Seo Y.L."/>
        </authorList>
    </citation>
    <scope>NUCLEOTIDE SEQUENCE [LARGE SCALE GENOMIC DNA]</scope>
    <source>
        <strain evidence="4 5">MaA-C15</strain>
    </source>
</reference>
<dbReference type="FunFam" id="3.40.309.10:FF:000009">
    <property type="entry name" value="Aldehyde dehydrogenase A"/>
    <property type="match status" value="1"/>
</dbReference>
<accession>A0A5D4H6Z5</accession>
<evidence type="ECO:0000259" key="3">
    <source>
        <dbReference type="Pfam" id="PF00171"/>
    </source>
</evidence>
<dbReference type="CDD" id="cd07103">
    <property type="entry name" value="ALDH_F5_SSADH_GabD"/>
    <property type="match status" value="1"/>
</dbReference>
<dbReference type="Pfam" id="PF00171">
    <property type="entry name" value="Aldedh"/>
    <property type="match status" value="1"/>
</dbReference>
<comment type="caution">
    <text evidence="4">The sequence shown here is derived from an EMBL/GenBank/DDBJ whole genome shotgun (WGS) entry which is preliminary data.</text>
</comment>
<keyword evidence="2" id="KW-0560">Oxidoreductase</keyword>
<dbReference type="InterPro" id="IPR015590">
    <property type="entry name" value="Aldehyde_DH_dom"/>
</dbReference>
<evidence type="ECO:0000256" key="2">
    <source>
        <dbReference type="ARBA" id="ARBA00023002"/>
    </source>
</evidence>
<dbReference type="EMBL" id="VSZS01000047">
    <property type="protein sequence ID" value="TYR36377.1"/>
    <property type="molecule type" value="Genomic_DNA"/>
</dbReference>
<gene>
    <name evidence="4" type="ORF">FY036_01040</name>
</gene>
<dbReference type="PANTHER" id="PTHR43353">
    <property type="entry name" value="SUCCINATE-SEMIALDEHYDE DEHYDROGENASE, MITOCHONDRIAL"/>
    <property type="match status" value="1"/>
</dbReference>
<dbReference type="Proteomes" id="UP000323258">
    <property type="component" value="Unassembled WGS sequence"/>
</dbReference>
<organism evidence="4 5">
    <name type="scientific">Neoaquamicrobium microcysteis</name>
    <dbReference type="NCBI Taxonomy" id="2682781"/>
    <lineage>
        <taxon>Bacteria</taxon>
        <taxon>Pseudomonadati</taxon>
        <taxon>Pseudomonadota</taxon>
        <taxon>Alphaproteobacteria</taxon>
        <taxon>Hyphomicrobiales</taxon>
        <taxon>Phyllobacteriaceae</taxon>
        <taxon>Neoaquamicrobium</taxon>
    </lineage>
</organism>
<dbReference type="AlphaFoldDB" id="A0A5D4H6Z5"/>
<dbReference type="InterPro" id="IPR050740">
    <property type="entry name" value="Aldehyde_DH_Superfamily"/>
</dbReference>
<evidence type="ECO:0000313" key="5">
    <source>
        <dbReference type="Proteomes" id="UP000323258"/>
    </source>
</evidence>
<name>A0A5D4H6Z5_9HYPH</name>
<dbReference type="Gene3D" id="3.40.309.10">
    <property type="entry name" value="Aldehyde Dehydrogenase, Chain A, domain 2"/>
    <property type="match status" value="1"/>
</dbReference>
<dbReference type="GO" id="GO:0016620">
    <property type="term" value="F:oxidoreductase activity, acting on the aldehyde or oxo group of donors, NAD or NADP as acceptor"/>
    <property type="evidence" value="ECO:0007669"/>
    <property type="project" value="InterPro"/>
</dbReference>
<evidence type="ECO:0000256" key="1">
    <source>
        <dbReference type="ARBA" id="ARBA00009986"/>
    </source>
</evidence>
<dbReference type="InterPro" id="IPR016163">
    <property type="entry name" value="Ald_DH_C"/>
</dbReference>
<dbReference type="SUPFAM" id="SSF53720">
    <property type="entry name" value="ALDH-like"/>
    <property type="match status" value="1"/>
</dbReference>
<keyword evidence="5" id="KW-1185">Reference proteome</keyword>
<protein>
    <submittedName>
        <fullName evidence="4">NAD-dependent succinate-semialdehyde dehydrogenase</fullName>
    </submittedName>
</protein>
<dbReference type="OrthoDB" id="9812625at2"/>
<reference evidence="4 5" key="2">
    <citation type="submission" date="2019-09" db="EMBL/GenBank/DDBJ databases">
        <title>Mesorhizobium sp. MaA-C15 isolated from Microcystis aeruginosa.</title>
        <authorList>
            <person name="Jeong S.E."/>
            <person name="Jin H.M."/>
            <person name="Jeon C.O."/>
        </authorList>
    </citation>
    <scope>NUCLEOTIDE SEQUENCE [LARGE SCALE GENOMIC DNA]</scope>
    <source>
        <strain evidence="4 5">MaA-C15</strain>
    </source>
</reference>
<dbReference type="FunFam" id="3.40.605.10:FF:000033">
    <property type="entry name" value="NAD-dependent succinate-semialdehyde dehydrogenase"/>
    <property type="match status" value="1"/>
</dbReference>
<dbReference type="PANTHER" id="PTHR43353:SF5">
    <property type="entry name" value="SUCCINATE-SEMIALDEHYDE DEHYDROGENASE, MITOCHONDRIAL"/>
    <property type="match status" value="1"/>
</dbReference>
<comment type="similarity">
    <text evidence="1">Belongs to the aldehyde dehydrogenase family.</text>
</comment>
<dbReference type="Gene3D" id="3.40.605.10">
    <property type="entry name" value="Aldehyde Dehydrogenase, Chain A, domain 1"/>
    <property type="match status" value="1"/>
</dbReference>
<proteinExistence type="inferred from homology"/>